<comment type="caution">
    <text evidence="1">The sequence shown here is derived from an EMBL/GenBank/DDBJ whole genome shotgun (WGS) entry which is preliminary data.</text>
</comment>
<name>A0AAV7I405_COTGL</name>
<evidence type="ECO:0000313" key="1">
    <source>
        <dbReference type="EMBL" id="KAH0540704.1"/>
    </source>
</evidence>
<gene>
    <name evidence="1" type="ORF">KQX54_019286</name>
</gene>
<proteinExistence type="predicted"/>
<dbReference type="EMBL" id="JAHXZJ010002609">
    <property type="protein sequence ID" value="KAH0540704.1"/>
    <property type="molecule type" value="Genomic_DNA"/>
</dbReference>
<accession>A0AAV7I405</accession>
<organism evidence="1 2">
    <name type="scientific">Cotesia glomerata</name>
    <name type="common">Lepidopteran parasitic wasp</name>
    <name type="synonym">Apanteles glomeratus</name>
    <dbReference type="NCBI Taxonomy" id="32391"/>
    <lineage>
        <taxon>Eukaryota</taxon>
        <taxon>Metazoa</taxon>
        <taxon>Ecdysozoa</taxon>
        <taxon>Arthropoda</taxon>
        <taxon>Hexapoda</taxon>
        <taxon>Insecta</taxon>
        <taxon>Pterygota</taxon>
        <taxon>Neoptera</taxon>
        <taxon>Endopterygota</taxon>
        <taxon>Hymenoptera</taxon>
        <taxon>Apocrita</taxon>
        <taxon>Ichneumonoidea</taxon>
        <taxon>Braconidae</taxon>
        <taxon>Microgastrinae</taxon>
        <taxon>Cotesia</taxon>
    </lineage>
</organism>
<protein>
    <submittedName>
        <fullName evidence="1">Uncharacterized protein</fullName>
    </submittedName>
</protein>
<sequence>MDSIMQALRNDNERFGILGIQFVLIYHYGDTELTVVKQEGGRAIPNSGMGARTRASKTGTAETQIEGFVVIMHSRGDNCCPYCRIVVELRPTKSVEKEDAVDKGEMVGSKRAIADADAGITTQKGCAPSD</sequence>
<evidence type="ECO:0000313" key="2">
    <source>
        <dbReference type="Proteomes" id="UP000826195"/>
    </source>
</evidence>
<dbReference type="Proteomes" id="UP000826195">
    <property type="component" value="Unassembled WGS sequence"/>
</dbReference>
<keyword evidence="2" id="KW-1185">Reference proteome</keyword>
<reference evidence="1 2" key="1">
    <citation type="journal article" date="2021" name="J. Hered.">
        <title>A chromosome-level genome assembly of the parasitoid wasp, Cotesia glomerata (Hymenoptera: Braconidae).</title>
        <authorList>
            <person name="Pinto B.J."/>
            <person name="Weis J.J."/>
            <person name="Gamble T."/>
            <person name="Ode P.J."/>
            <person name="Paul R."/>
            <person name="Zaspel J.M."/>
        </authorList>
    </citation>
    <scope>NUCLEOTIDE SEQUENCE [LARGE SCALE GENOMIC DNA]</scope>
    <source>
        <strain evidence="1">CgM1</strain>
    </source>
</reference>
<dbReference type="AlphaFoldDB" id="A0AAV7I405"/>